<evidence type="ECO:0000313" key="3">
    <source>
        <dbReference type="Proteomes" id="UP000515860"/>
    </source>
</evidence>
<protein>
    <submittedName>
        <fullName evidence="2">Uroporphyrinogen decarboxylase</fullName>
    </submittedName>
</protein>
<dbReference type="AlphaFoldDB" id="A0A7G9G9V1"/>
<dbReference type="CDD" id="cd03309">
    <property type="entry name" value="CmuC_like"/>
    <property type="match status" value="1"/>
</dbReference>
<dbReference type="RefSeq" id="WP_118644095.1">
    <property type="nucleotide sequence ID" value="NZ_CP060635.1"/>
</dbReference>
<proteinExistence type="predicted"/>
<dbReference type="PANTHER" id="PTHR47099:SF1">
    <property type="entry name" value="METHYLCOBAMIDE:COM METHYLTRANSFERASE MTBA"/>
    <property type="match status" value="1"/>
</dbReference>
<name>A0A7G9G9V1_9FIRM</name>
<feature type="domain" description="Uroporphyrinogen decarboxylase (URO-D)" evidence="1">
    <location>
        <begin position="135"/>
        <end position="316"/>
    </location>
</feature>
<organism evidence="2 3">
    <name type="scientific">Wansuia hejianensis</name>
    <dbReference type="NCBI Taxonomy" id="2763667"/>
    <lineage>
        <taxon>Bacteria</taxon>
        <taxon>Bacillati</taxon>
        <taxon>Bacillota</taxon>
        <taxon>Clostridia</taxon>
        <taxon>Lachnospirales</taxon>
        <taxon>Lachnospiraceae</taxon>
        <taxon>Wansuia</taxon>
    </lineage>
</organism>
<dbReference type="SUPFAM" id="SSF51726">
    <property type="entry name" value="UROD/MetE-like"/>
    <property type="match status" value="1"/>
</dbReference>
<dbReference type="PANTHER" id="PTHR47099">
    <property type="entry name" value="METHYLCOBAMIDE:COM METHYLTRANSFERASE MTBA"/>
    <property type="match status" value="1"/>
</dbReference>
<dbReference type="InterPro" id="IPR052024">
    <property type="entry name" value="Methanogen_methyltrans"/>
</dbReference>
<dbReference type="GO" id="GO:0006779">
    <property type="term" value="P:porphyrin-containing compound biosynthetic process"/>
    <property type="evidence" value="ECO:0007669"/>
    <property type="project" value="InterPro"/>
</dbReference>
<keyword evidence="3" id="KW-1185">Reference proteome</keyword>
<dbReference type="InterPro" id="IPR038071">
    <property type="entry name" value="UROD/MetE-like_sf"/>
</dbReference>
<sequence length="332" mass="38577">MLTVKQNLLETIHGGNPDRFVNQYEFLKIIYGSPFFDLHNGPVLEPGVINAKNAWGITFSWPEGLPGEFPVHDEEHLVLKDVTQWRDHVHAPALDYTDEEWAPYIKQVQEVDRDQYFVASLMWPGIFEQLHHFMDIPQTMMNFYEEPEAMKELINYLADWEVEYADVVCAKLHPDAVFHHDDWGTQRSTFISPQMFEEFLLPAYKRIYKRYRDNGVELIVHHSDSYAATLVPYMIEMGIDIWQGVMTSNNIPELIQKYGKQITFMGGIDSAQVDFPGWTREKVRQEVRRACDENGKLYFIPSASQGLDCSTFPGVYEAISEEIDAYSKEVFK</sequence>
<dbReference type="EMBL" id="CP060635">
    <property type="protein sequence ID" value="QNM07583.1"/>
    <property type="molecule type" value="Genomic_DNA"/>
</dbReference>
<dbReference type="InterPro" id="IPR000257">
    <property type="entry name" value="Uroporphyrinogen_deCOase"/>
</dbReference>
<dbReference type="KEGG" id="whj:H9Q79_11685"/>
<evidence type="ECO:0000259" key="1">
    <source>
        <dbReference type="Pfam" id="PF01208"/>
    </source>
</evidence>
<dbReference type="Proteomes" id="UP000515860">
    <property type="component" value="Chromosome"/>
</dbReference>
<dbReference type="Gene3D" id="3.20.20.210">
    <property type="match status" value="1"/>
</dbReference>
<accession>A0A7G9G9V1</accession>
<reference evidence="2 3" key="1">
    <citation type="submission" date="2020-08" db="EMBL/GenBank/DDBJ databases">
        <authorList>
            <person name="Liu C."/>
            <person name="Sun Q."/>
        </authorList>
    </citation>
    <scope>NUCLEOTIDE SEQUENCE [LARGE SCALE GENOMIC DNA]</scope>
    <source>
        <strain evidence="2 3">NSJ-29</strain>
    </source>
</reference>
<evidence type="ECO:0000313" key="2">
    <source>
        <dbReference type="EMBL" id="QNM07583.1"/>
    </source>
</evidence>
<dbReference type="Pfam" id="PF01208">
    <property type="entry name" value="URO-D"/>
    <property type="match status" value="1"/>
</dbReference>
<dbReference type="GO" id="GO:0004853">
    <property type="term" value="F:uroporphyrinogen decarboxylase activity"/>
    <property type="evidence" value="ECO:0007669"/>
    <property type="project" value="InterPro"/>
</dbReference>
<gene>
    <name evidence="2" type="ORF">H9Q79_11685</name>
</gene>